<proteinExistence type="predicted"/>
<comment type="caution">
    <text evidence="1">The sequence shown here is derived from an EMBL/GenBank/DDBJ whole genome shotgun (WGS) entry which is preliminary data.</text>
</comment>
<name>A0A286TZ28_9BACT</name>
<evidence type="ECO:0000313" key="1">
    <source>
        <dbReference type="EMBL" id="GAX61130.1"/>
    </source>
</evidence>
<organism evidence="1 2">
    <name type="scientific">Candidatus Scalindua japonica</name>
    <dbReference type="NCBI Taxonomy" id="1284222"/>
    <lineage>
        <taxon>Bacteria</taxon>
        <taxon>Pseudomonadati</taxon>
        <taxon>Planctomycetota</taxon>
        <taxon>Candidatus Brocadiia</taxon>
        <taxon>Candidatus Brocadiales</taxon>
        <taxon>Candidatus Scalinduaceae</taxon>
        <taxon>Candidatus Scalindua</taxon>
    </lineage>
</organism>
<evidence type="ECO:0000313" key="2">
    <source>
        <dbReference type="Proteomes" id="UP000218542"/>
    </source>
</evidence>
<reference evidence="2" key="1">
    <citation type="journal article" date="2017" name="Environ. Microbiol. Rep.">
        <title>Genetic Diversity of Marine Anaerobic Ammonium-Oxidizing Bacteria as Revealed by Genomic and Proteomic Analyses of 'Candidatus Scalindua japonica'.</title>
        <authorList>
            <person name="Oshiki M."/>
            <person name="Mizuto K."/>
            <person name="Kimura Z."/>
            <person name="Kindaichi T."/>
            <person name="Satoh H."/>
            <person name="Okabe S."/>
        </authorList>
    </citation>
    <scope>NUCLEOTIDE SEQUENCE [LARGE SCALE GENOMIC DNA]</scope>
    <source>
        <strain evidence="2">husup-a2</strain>
    </source>
</reference>
<dbReference type="EMBL" id="BAOS01000017">
    <property type="protein sequence ID" value="GAX61130.1"/>
    <property type="molecule type" value="Genomic_DNA"/>
</dbReference>
<protein>
    <submittedName>
        <fullName evidence="1">Nitrogenase molybdenum-iron protein, alpha and beta chains</fullName>
    </submittedName>
</protein>
<accession>A0A286TZ28</accession>
<dbReference type="Proteomes" id="UP000218542">
    <property type="component" value="Unassembled WGS sequence"/>
</dbReference>
<dbReference type="AlphaFoldDB" id="A0A286TZ28"/>
<gene>
    <name evidence="1" type="ORF">SCALIN_C17_0164</name>
</gene>
<sequence length="54" mass="6376">MFTLCYKNSKKIVKKANKQNSSGFDSNYNEILEKLQKNVKKSGWEERSTIYKEV</sequence>
<keyword evidence="2" id="KW-1185">Reference proteome</keyword>